<dbReference type="GO" id="GO:0006235">
    <property type="term" value="P:dTTP biosynthetic process"/>
    <property type="evidence" value="ECO:0007669"/>
    <property type="project" value="TreeGrafter"/>
</dbReference>
<organism evidence="3 4">
    <name type="scientific">Rhizobium leguminosarum</name>
    <dbReference type="NCBI Taxonomy" id="384"/>
    <lineage>
        <taxon>Bacteria</taxon>
        <taxon>Pseudomonadati</taxon>
        <taxon>Pseudomonadota</taxon>
        <taxon>Alphaproteobacteria</taxon>
        <taxon>Hyphomicrobiales</taxon>
        <taxon>Rhizobiaceae</taxon>
        <taxon>Rhizobium/Agrobacterium group</taxon>
        <taxon>Rhizobium</taxon>
    </lineage>
</organism>
<dbReference type="GO" id="GO:0004550">
    <property type="term" value="F:nucleoside diphosphate kinase activity"/>
    <property type="evidence" value="ECO:0007669"/>
    <property type="project" value="TreeGrafter"/>
</dbReference>
<dbReference type="GO" id="GO:0006227">
    <property type="term" value="P:dUDP biosynthetic process"/>
    <property type="evidence" value="ECO:0007669"/>
    <property type="project" value="TreeGrafter"/>
</dbReference>
<name>A0A2Z4YTH7_RHILE</name>
<dbReference type="GO" id="GO:0004798">
    <property type="term" value="F:dTMP kinase activity"/>
    <property type="evidence" value="ECO:0007669"/>
    <property type="project" value="TreeGrafter"/>
</dbReference>
<geneLocation type="plasmid" evidence="3 4">
    <name>unnamed2</name>
</geneLocation>
<evidence type="ECO:0000313" key="4">
    <source>
        <dbReference type="Proteomes" id="UP000251166"/>
    </source>
</evidence>
<accession>A0A2Z4YTH7</accession>
<reference evidence="3 4" key="1">
    <citation type="submission" date="2018-07" db="EMBL/GenBank/DDBJ databases">
        <title>Rhizobium leguminosarum strain:ATCC 14479 Genome sequencing and assembly.</title>
        <authorList>
            <person name="Chakraborty R."/>
        </authorList>
    </citation>
    <scope>NUCLEOTIDE SEQUENCE [LARGE SCALE GENOMIC DNA]</scope>
    <source>
        <strain evidence="3 4">ATCC 14479</strain>
        <plasmid evidence="4">Plasmid unnamed2</plasmid>
    </source>
</reference>
<dbReference type="Proteomes" id="UP000251166">
    <property type="component" value="Plasmid unnamed2"/>
</dbReference>
<protein>
    <submittedName>
        <fullName evidence="3">Thymidylate kinase family protein</fullName>
    </submittedName>
</protein>
<evidence type="ECO:0000256" key="2">
    <source>
        <dbReference type="ARBA" id="ARBA00022840"/>
    </source>
</evidence>
<keyword evidence="3" id="KW-0418">Kinase</keyword>
<keyword evidence="2" id="KW-0067">ATP-binding</keyword>
<keyword evidence="3" id="KW-0808">Transferase</keyword>
<dbReference type="InterPro" id="IPR027417">
    <property type="entry name" value="P-loop_NTPase"/>
</dbReference>
<dbReference type="GO" id="GO:0005524">
    <property type="term" value="F:ATP binding"/>
    <property type="evidence" value="ECO:0007669"/>
    <property type="project" value="UniProtKB-KW"/>
</dbReference>
<dbReference type="SUPFAM" id="SSF52540">
    <property type="entry name" value="P-loop containing nucleoside triphosphate hydrolases"/>
    <property type="match status" value="1"/>
</dbReference>
<dbReference type="GO" id="GO:0006233">
    <property type="term" value="P:dTDP biosynthetic process"/>
    <property type="evidence" value="ECO:0007669"/>
    <property type="project" value="TreeGrafter"/>
</dbReference>
<evidence type="ECO:0000313" key="3">
    <source>
        <dbReference type="EMBL" id="AXA43695.1"/>
    </source>
</evidence>
<sequence length="216" mass="23844">MLVVIVGTDGAGKTSLSKAVNLALQRRSIKSSSLNRFGILDHHATPSAGFINSDVEGLRQYALDMHASARLLFYLWSMAVTVTSQMSVAGNQQVIIYDSYWLKHVAVEIAFGADEHLAVAAGKLLPEPDLTIYLKAPPEALYERKIGDLVAYECGLDPTCSRQSFIAHQRRLKERLDFWSSQNGWLEFDALQSTDDLAAALVPIVMDRFSQLQATS</sequence>
<keyword evidence="1" id="KW-0547">Nucleotide-binding</keyword>
<proteinExistence type="predicted"/>
<dbReference type="RefSeq" id="WP_221960693.1">
    <property type="nucleotide sequence ID" value="NZ_JABCNT010000028.1"/>
</dbReference>
<keyword evidence="3" id="KW-0614">Plasmid</keyword>
<gene>
    <name evidence="3" type="ORF">DLJ82_7450</name>
</gene>
<dbReference type="PANTHER" id="PTHR10344:SF4">
    <property type="entry name" value="UMP-CMP KINASE 2, MITOCHONDRIAL"/>
    <property type="match status" value="1"/>
</dbReference>
<dbReference type="EMBL" id="CP030762">
    <property type="protein sequence ID" value="AXA43695.1"/>
    <property type="molecule type" value="Genomic_DNA"/>
</dbReference>
<dbReference type="GO" id="GO:0005737">
    <property type="term" value="C:cytoplasm"/>
    <property type="evidence" value="ECO:0007669"/>
    <property type="project" value="TreeGrafter"/>
</dbReference>
<dbReference type="AlphaFoldDB" id="A0A2Z4YTH7"/>
<dbReference type="PANTHER" id="PTHR10344">
    <property type="entry name" value="THYMIDYLATE KINASE"/>
    <property type="match status" value="1"/>
</dbReference>
<evidence type="ECO:0000256" key="1">
    <source>
        <dbReference type="ARBA" id="ARBA00022741"/>
    </source>
</evidence>
<dbReference type="Gene3D" id="3.40.50.300">
    <property type="entry name" value="P-loop containing nucleotide triphosphate hydrolases"/>
    <property type="match status" value="1"/>
</dbReference>